<dbReference type="EMBL" id="OX459124">
    <property type="protein sequence ID" value="CAI9112909.1"/>
    <property type="molecule type" value="Genomic_DNA"/>
</dbReference>
<gene>
    <name evidence="3" type="ORF">OLC1_LOCUS20014</name>
</gene>
<evidence type="ECO:0000259" key="2">
    <source>
        <dbReference type="Pfam" id="PF14577"/>
    </source>
</evidence>
<evidence type="ECO:0000313" key="4">
    <source>
        <dbReference type="Proteomes" id="UP001161247"/>
    </source>
</evidence>
<dbReference type="Proteomes" id="UP001161247">
    <property type="component" value="Chromosome 7"/>
</dbReference>
<reference evidence="3" key="1">
    <citation type="submission" date="2023-03" db="EMBL/GenBank/DDBJ databases">
        <authorList>
            <person name="Julca I."/>
        </authorList>
    </citation>
    <scope>NUCLEOTIDE SEQUENCE</scope>
</reference>
<name>A0AAV1DZ12_OLDCO</name>
<proteinExistence type="predicted"/>
<dbReference type="Pfam" id="PF14577">
    <property type="entry name" value="SEO_C"/>
    <property type="match status" value="1"/>
</dbReference>
<sequence>MATAAAIQPAKSKQMVRRDRGMFSASDDTAMMKQIQATHAPDGRELEVKPILHIIEAILHHVSPGLDGVINGVHHQESDAALEEKAAVAGDEGILEGLAYIIHKISCELSCKCSGGGDAHAATMAILNMLSSYSWDAKVVTSLASFAVNYGEFWLLAKMFATNPLAKSVAVLKQLPDIIEHSNGLKSRFDAINNIIKAMLDVTKTIVEFKGLPSQYITDDTPPMAMALAHIPAAVYWTVRSMVACASLLTSLLGMNYEMIASTTETWELSSLAHKLSSIHGHLKTQLANCYQHIEEKMHAEYFQMLIHIFDVPHLDNLKILRALIYIKDDLPPLTHGSTKTRVNVDVLRRKTVLLLISDLDLSQEELPVLTHIYQEARSRPEYNYEIVWLPVVNKSVPWNETNEQKFKQLQSIMPWYTLHHPSLLEPAVIKYIKEVWHFEKKLMLVVLDPVGKVACPNALHMVWIWGNLAYPFTLMKEESLWKEETWRLDLLVDGIDQNILDWIVEEKFICLYGGEDIEWIRRFTTAARKVATEAGIQLEMVYVGKSSSRERVRKINAVITAEQLSHCWTDPTYVWYFWTRVGSMLYSKMQNGKTVQDDKIMQEVLTILTFDGSDHGWALISRGSAEMARATGDTMLTSLTDFPTWENDAKEKGFIHALNEYLQRLHTPQHCNRLILPGIAGGIPELVVCAECGRPMEKYFMYRCCTD</sequence>
<dbReference type="GO" id="GO:0010088">
    <property type="term" value="P:phloem development"/>
    <property type="evidence" value="ECO:0007669"/>
    <property type="project" value="InterPro"/>
</dbReference>
<dbReference type="InterPro" id="IPR027942">
    <property type="entry name" value="SEO_N"/>
</dbReference>
<dbReference type="InterPro" id="IPR039299">
    <property type="entry name" value="SEOA"/>
</dbReference>
<feature type="domain" description="Sieve element occlusion N-terminal" evidence="1">
    <location>
        <begin position="26"/>
        <end position="314"/>
    </location>
</feature>
<protein>
    <submittedName>
        <fullName evidence="3">OLC1v1013418C1</fullName>
    </submittedName>
</protein>
<dbReference type="PANTHER" id="PTHR33232:SF12">
    <property type="entry name" value="PROTEIN SIEVE ELEMENT OCCLUSION B-LIKE"/>
    <property type="match status" value="1"/>
</dbReference>
<dbReference type="AlphaFoldDB" id="A0AAV1DZ12"/>
<evidence type="ECO:0000259" key="1">
    <source>
        <dbReference type="Pfam" id="PF14576"/>
    </source>
</evidence>
<organism evidence="3 4">
    <name type="scientific">Oldenlandia corymbosa var. corymbosa</name>
    <dbReference type="NCBI Taxonomy" id="529605"/>
    <lineage>
        <taxon>Eukaryota</taxon>
        <taxon>Viridiplantae</taxon>
        <taxon>Streptophyta</taxon>
        <taxon>Embryophyta</taxon>
        <taxon>Tracheophyta</taxon>
        <taxon>Spermatophyta</taxon>
        <taxon>Magnoliopsida</taxon>
        <taxon>eudicotyledons</taxon>
        <taxon>Gunneridae</taxon>
        <taxon>Pentapetalae</taxon>
        <taxon>asterids</taxon>
        <taxon>lamiids</taxon>
        <taxon>Gentianales</taxon>
        <taxon>Rubiaceae</taxon>
        <taxon>Rubioideae</taxon>
        <taxon>Spermacoceae</taxon>
        <taxon>Hedyotis-Oldenlandia complex</taxon>
        <taxon>Oldenlandia</taxon>
    </lineage>
</organism>
<feature type="domain" description="Sieve element occlusion C-terminal" evidence="2">
    <location>
        <begin position="477"/>
        <end position="707"/>
    </location>
</feature>
<dbReference type="Pfam" id="PF14576">
    <property type="entry name" value="SEO_N"/>
    <property type="match status" value="1"/>
</dbReference>
<dbReference type="InterPro" id="IPR027944">
    <property type="entry name" value="SEO_C"/>
</dbReference>
<dbReference type="PANTHER" id="PTHR33232">
    <property type="entry name" value="PROTEIN SIEVE ELEMENT OCCLUSION B-LIKE"/>
    <property type="match status" value="1"/>
</dbReference>
<accession>A0AAV1DZ12</accession>
<keyword evidence="4" id="KW-1185">Reference proteome</keyword>
<evidence type="ECO:0000313" key="3">
    <source>
        <dbReference type="EMBL" id="CAI9112909.1"/>
    </source>
</evidence>